<name>A0A2R3QNZ9_ECTME</name>
<dbReference type="EMBL" id="CP027657">
    <property type="protein sequence ID" value="AVO53477.1"/>
    <property type="molecule type" value="Genomic_DNA"/>
</dbReference>
<organism evidence="1 2">
    <name type="scientific">Ectopseudomonas mendocina</name>
    <name type="common">Pseudomonas mendocina</name>
    <dbReference type="NCBI Taxonomy" id="300"/>
    <lineage>
        <taxon>Bacteria</taxon>
        <taxon>Pseudomonadati</taxon>
        <taxon>Pseudomonadota</taxon>
        <taxon>Gammaproteobacteria</taxon>
        <taxon>Pseudomonadales</taxon>
        <taxon>Pseudomonadaceae</taxon>
        <taxon>Ectopseudomonas</taxon>
    </lineage>
</organism>
<reference evidence="1 2" key="1">
    <citation type="submission" date="2018-03" db="EMBL/GenBank/DDBJ databases">
        <title>Complete genome sequence and methylome analysis of Pseudomonas mendocina NEB 698.</title>
        <authorList>
            <person name="Morgan R.D."/>
        </authorList>
    </citation>
    <scope>NUCLEOTIDE SEQUENCE [LARGE SCALE GENOMIC DNA]</scope>
    <source>
        <strain evidence="1 2">NEB698</strain>
    </source>
</reference>
<sequence>MKQKARTEAGKTRPNNLRTLGVAFAFTAVNEHFQGGCEKSFIVTPAKAGAQGVRRFRMIPRRAGAASKDGFFSVFPGRF</sequence>
<evidence type="ECO:0000313" key="1">
    <source>
        <dbReference type="EMBL" id="AVO53477.1"/>
    </source>
</evidence>
<proteinExistence type="predicted"/>
<gene>
    <name evidence="1" type="ORF">C7A17_12115</name>
</gene>
<accession>A0A2R3QNZ9</accession>
<dbReference type="Proteomes" id="UP000238327">
    <property type="component" value="Chromosome"/>
</dbReference>
<protein>
    <submittedName>
        <fullName evidence="1">Uncharacterized protein</fullName>
    </submittedName>
</protein>
<dbReference type="AlphaFoldDB" id="A0A2R3QNZ9"/>
<dbReference type="RefSeq" id="WP_106738265.1">
    <property type="nucleotide sequence ID" value="NZ_CP027657.1"/>
</dbReference>
<evidence type="ECO:0000313" key="2">
    <source>
        <dbReference type="Proteomes" id="UP000238327"/>
    </source>
</evidence>